<dbReference type="EMBL" id="CYSB01000040">
    <property type="protein sequence ID" value="CUH69642.1"/>
    <property type="molecule type" value="Genomic_DNA"/>
</dbReference>
<evidence type="ECO:0000313" key="4">
    <source>
        <dbReference type="EMBL" id="CUH69642.1"/>
    </source>
</evidence>
<evidence type="ECO:0000256" key="2">
    <source>
        <dbReference type="PROSITE-ProRule" id="PRU00335"/>
    </source>
</evidence>
<sequence>MKEQMTFDPKRRAWLQAMAEHVLREGLRDASLRPLARAAGTSDRMLIYHFGSKDGVISALLLHLAQALTSHLDEALPSGRAETAVAVVEEVRALMQSDLGQGYMRLWFDILSVAAQADGPHRQAGHVLSDLFEGWLQKRLPDPSQASAILTLYEGVLVMDALDLSARADAALDLLD</sequence>
<evidence type="ECO:0000313" key="5">
    <source>
        <dbReference type="EMBL" id="CUH73045.1"/>
    </source>
</evidence>
<dbReference type="EMBL" id="CYSC01000035">
    <property type="protein sequence ID" value="CUH73045.1"/>
    <property type="molecule type" value="Genomic_DNA"/>
</dbReference>
<dbReference type="Proteomes" id="UP000051086">
    <property type="component" value="Unassembled WGS sequence"/>
</dbReference>
<dbReference type="GO" id="GO:0003677">
    <property type="term" value="F:DNA binding"/>
    <property type="evidence" value="ECO:0007669"/>
    <property type="project" value="UniProtKB-UniRule"/>
</dbReference>
<dbReference type="PROSITE" id="PS50977">
    <property type="entry name" value="HTH_TETR_2"/>
    <property type="match status" value="1"/>
</dbReference>
<dbReference type="RefSeq" id="WP_082626333.1">
    <property type="nucleotide sequence ID" value="NZ_CYSB01000040.1"/>
</dbReference>
<evidence type="ECO:0000313" key="6">
    <source>
        <dbReference type="Proteomes" id="UP000051086"/>
    </source>
</evidence>
<dbReference type="SUPFAM" id="SSF46689">
    <property type="entry name" value="Homeodomain-like"/>
    <property type="match status" value="1"/>
</dbReference>
<organism evidence="5 7">
    <name type="scientific">Thalassovita autumnalis</name>
    <dbReference type="NCBI Taxonomy" id="2072972"/>
    <lineage>
        <taxon>Bacteria</taxon>
        <taxon>Pseudomonadati</taxon>
        <taxon>Pseudomonadota</taxon>
        <taxon>Alphaproteobacteria</taxon>
        <taxon>Rhodobacterales</taxon>
        <taxon>Roseobacteraceae</taxon>
        <taxon>Thalassovita</taxon>
    </lineage>
</organism>
<dbReference type="InterPro" id="IPR009057">
    <property type="entry name" value="Homeodomain-like_sf"/>
</dbReference>
<gene>
    <name evidence="4" type="ORF">TL5118_03611</name>
    <name evidence="5" type="ORF">TL5120_02851</name>
</gene>
<reference evidence="4 6" key="2">
    <citation type="submission" date="2015-09" db="EMBL/GenBank/DDBJ databases">
        <authorList>
            <person name="Rodrigo-Torres L."/>
            <person name="Arahal D.R."/>
        </authorList>
    </citation>
    <scope>NUCLEOTIDE SEQUENCE [LARGE SCALE GENOMIC DNA]</scope>
    <source>
        <strain evidence="4 6">CECT 5118</strain>
    </source>
</reference>
<dbReference type="InterPro" id="IPR001647">
    <property type="entry name" value="HTH_TetR"/>
</dbReference>
<dbReference type="AlphaFoldDB" id="A0A0P1FVX8"/>
<dbReference type="Pfam" id="PF00440">
    <property type="entry name" value="TetR_N"/>
    <property type="match status" value="1"/>
</dbReference>
<dbReference type="Gene3D" id="1.10.357.10">
    <property type="entry name" value="Tetracycline Repressor, domain 2"/>
    <property type="match status" value="1"/>
</dbReference>
<keyword evidence="1 2" id="KW-0238">DNA-binding</keyword>
<dbReference type="OrthoDB" id="2356263at2"/>
<evidence type="ECO:0000259" key="3">
    <source>
        <dbReference type="PROSITE" id="PS50977"/>
    </source>
</evidence>
<evidence type="ECO:0000313" key="7">
    <source>
        <dbReference type="Proteomes" id="UP000051887"/>
    </source>
</evidence>
<accession>A0A0P1FVX8</accession>
<feature type="DNA-binding region" description="H-T-H motif" evidence="2">
    <location>
        <begin position="31"/>
        <end position="50"/>
    </location>
</feature>
<keyword evidence="6" id="KW-1185">Reference proteome</keyword>
<reference evidence="5 7" key="1">
    <citation type="submission" date="2015-09" db="EMBL/GenBank/DDBJ databases">
        <authorList>
            <consortium name="Swine Surveillance"/>
        </authorList>
    </citation>
    <scope>NUCLEOTIDE SEQUENCE [LARGE SCALE GENOMIC DNA]</scope>
    <source>
        <strain evidence="5 7">5120</strain>
    </source>
</reference>
<name>A0A0P1FVX8_9RHOB</name>
<evidence type="ECO:0000256" key="1">
    <source>
        <dbReference type="ARBA" id="ARBA00023125"/>
    </source>
</evidence>
<dbReference type="Proteomes" id="UP000051887">
    <property type="component" value="Unassembled WGS sequence"/>
</dbReference>
<proteinExistence type="predicted"/>
<protein>
    <submittedName>
        <fullName evidence="5">Transcriptional regulator BetI</fullName>
    </submittedName>
</protein>
<feature type="domain" description="HTH tetR-type" evidence="3">
    <location>
        <begin position="8"/>
        <end position="68"/>
    </location>
</feature>